<dbReference type="EMBL" id="MW619718">
    <property type="protein sequence ID" value="UPI55289.1"/>
    <property type="molecule type" value="Genomic_DNA"/>
</dbReference>
<keyword evidence="1" id="KW-1133">Transmembrane helix</keyword>
<organism evidence="2">
    <name type="scientific">Mezira sp</name>
    <dbReference type="NCBI Taxonomy" id="2931906"/>
    <lineage>
        <taxon>Eukaryota</taxon>
        <taxon>Metazoa</taxon>
        <taxon>Ecdysozoa</taxon>
        <taxon>Arthropoda</taxon>
        <taxon>Hexapoda</taxon>
        <taxon>Insecta</taxon>
        <taxon>Pterygota</taxon>
        <taxon>Neoptera</taxon>
        <taxon>Paraneoptera</taxon>
        <taxon>Hemiptera</taxon>
        <taxon>Heteroptera</taxon>
        <taxon>Panheteroptera</taxon>
        <taxon>Pentatomomorpha</taxon>
        <taxon>Aradoidea</taxon>
        <taxon>Aradidae</taxon>
        <taxon>Mezirinae</taxon>
        <taxon>Mezira</taxon>
    </lineage>
</organism>
<accession>A0A8T9VZ03</accession>
<feature type="transmembrane region" description="Helical" evidence="1">
    <location>
        <begin position="6"/>
        <end position="31"/>
    </location>
</feature>
<evidence type="ECO:0000313" key="2">
    <source>
        <dbReference type="EMBL" id="UPI55289.1"/>
    </source>
</evidence>
<keyword evidence="2" id="KW-0496">Mitochondrion</keyword>
<protein>
    <submittedName>
        <fullName evidence="2">ATPase subunit 8</fullName>
    </submittedName>
</protein>
<name>A0A8T9VZ03_9HEMI</name>
<proteinExistence type="predicted"/>
<keyword evidence="1" id="KW-0812">Transmembrane</keyword>
<reference evidence="2" key="1">
    <citation type="journal article" date="2022" name="Cladistics">
        <title>Diversification of the phytophagous lineages of true bugs (Insecta: Hemiptera: Heteroptera) shortly after that of the flowering plants.</title>
        <authorList>
            <person name="Ye F."/>
            <person name="Kment P."/>
            <person name="Redei D."/>
            <person name="Luo J.Y."/>
            <person name="Wang Y.H."/>
            <person name="Kuechler S.M."/>
            <person name="Zhang W.W."/>
            <person name="Chen P.P."/>
            <person name="Wu H.Y."/>
            <person name="Wu Y.Z."/>
            <person name="Sun X.Y."/>
            <person name="Ding L."/>
            <person name="Wang Y.R."/>
            <person name="Xie Q."/>
        </authorList>
    </citation>
    <scope>NUCLEOTIDE SEQUENCE</scope>
</reference>
<keyword evidence="1" id="KW-0472">Membrane</keyword>
<evidence type="ECO:0000256" key="1">
    <source>
        <dbReference type="SAM" id="Phobius"/>
    </source>
</evidence>
<geneLocation type="mitochondrion" evidence="2"/>
<sequence length="51" mass="6366">MPHMSPMWWTFTYLSITMSMLTMMTIMYFYFTPKSKKSEMKNKLNTINWKW</sequence>
<dbReference type="AlphaFoldDB" id="A0A8T9VZ03"/>